<dbReference type="InterPro" id="IPR023352">
    <property type="entry name" value="MAPEG-like_dom_sf"/>
</dbReference>
<evidence type="ECO:0000256" key="5">
    <source>
        <dbReference type="SAM" id="Phobius"/>
    </source>
</evidence>
<dbReference type="GO" id="GO:0005783">
    <property type="term" value="C:endoplasmic reticulum"/>
    <property type="evidence" value="ECO:0007669"/>
    <property type="project" value="TreeGrafter"/>
</dbReference>
<keyword evidence="7" id="KW-1185">Reference proteome</keyword>
<dbReference type="EMBL" id="JARKIE010000016">
    <property type="protein sequence ID" value="KAJ7701795.1"/>
    <property type="molecule type" value="Genomic_DNA"/>
</dbReference>
<dbReference type="GO" id="GO:0004602">
    <property type="term" value="F:glutathione peroxidase activity"/>
    <property type="evidence" value="ECO:0007669"/>
    <property type="project" value="TreeGrafter"/>
</dbReference>
<evidence type="ECO:0000256" key="2">
    <source>
        <dbReference type="ARBA" id="ARBA00022692"/>
    </source>
</evidence>
<organism evidence="6 7">
    <name type="scientific">Mycena rosella</name>
    <name type="common">Pink bonnet</name>
    <name type="synonym">Agaricus rosellus</name>
    <dbReference type="NCBI Taxonomy" id="1033263"/>
    <lineage>
        <taxon>Eukaryota</taxon>
        <taxon>Fungi</taxon>
        <taxon>Dikarya</taxon>
        <taxon>Basidiomycota</taxon>
        <taxon>Agaricomycotina</taxon>
        <taxon>Agaricomycetes</taxon>
        <taxon>Agaricomycetidae</taxon>
        <taxon>Agaricales</taxon>
        <taxon>Marasmiineae</taxon>
        <taxon>Mycenaceae</taxon>
        <taxon>Mycena</taxon>
    </lineage>
</organism>
<evidence type="ECO:0000256" key="3">
    <source>
        <dbReference type="ARBA" id="ARBA00022989"/>
    </source>
</evidence>
<evidence type="ECO:0000313" key="7">
    <source>
        <dbReference type="Proteomes" id="UP001221757"/>
    </source>
</evidence>
<feature type="transmembrane region" description="Helical" evidence="5">
    <location>
        <begin position="77"/>
        <end position="103"/>
    </location>
</feature>
<keyword evidence="4 5" id="KW-0472">Membrane</keyword>
<protein>
    <submittedName>
        <fullName evidence="6">Membrane-associated proteins in eicosanoid and glutathione metabolism</fullName>
    </submittedName>
</protein>
<keyword evidence="2 5" id="KW-0812">Transmembrane</keyword>
<comment type="subcellular location">
    <subcellularLocation>
        <location evidence="1">Membrane</location>
        <topology evidence="1">Multi-pass membrane protein</topology>
    </subcellularLocation>
</comment>
<sequence length="152" mass="15962">MSTTLIVPAGFAYLAPAFVSTAFLLLGQTIVVSRARGAAGIPYPTLYADKAEMAASPAAVKFNCAQRAHQNTLESIAMIYMSTAVLGLRYPVLAASSLGLWVVSRVAYTIGYASGDPAKRTNFVSRVTSTPAILTLLFGSAYSAYELVAATL</sequence>
<dbReference type="InterPro" id="IPR001129">
    <property type="entry name" value="Membr-assoc_MAPEG"/>
</dbReference>
<dbReference type="SUPFAM" id="SSF161084">
    <property type="entry name" value="MAPEG domain-like"/>
    <property type="match status" value="1"/>
</dbReference>
<dbReference type="GO" id="GO:0016020">
    <property type="term" value="C:membrane"/>
    <property type="evidence" value="ECO:0007669"/>
    <property type="project" value="UniProtKB-SubCell"/>
</dbReference>
<name>A0AAD7DXT6_MYCRO</name>
<feature type="transmembrane region" description="Helical" evidence="5">
    <location>
        <begin position="123"/>
        <end position="145"/>
    </location>
</feature>
<dbReference type="InterPro" id="IPR050997">
    <property type="entry name" value="MAPEG"/>
</dbReference>
<dbReference type="Pfam" id="PF01124">
    <property type="entry name" value="MAPEG"/>
    <property type="match status" value="1"/>
</dbReference>
<dbReference type="AlphaFoldDB" id="A0AAD7DXT6"/>
<comment type="caution">
    <text evidence="6">The sequence shown here is derived from an EMBL/GenBank/DDBJ whole genome shotgun (WGS) entry which is preliminary data.</text>
</comment>
<proteinExistence type="predicted"/>
<dbReference type="PANTHER" id="PTHR10250:SF26">
    <property type="entry name" value="GLUTATHIONE S-TRANSFERASE 3, MITOCHONDRIAL"/>
    <property type="match status" value="1"/>
</dbReference>
<gene>
    <name evidence="6" type="ORF">B0H17DRAFT_1195017</name>
</gene>
<dbReference type="GO" id="GO:0005635">
    <property type="term" value="C:nuclear envelope"/>
    <property type="evidence" value="ECO:0007669"/>
    <property type="project" value="TreeGrafter"/>
</dbReference>
<dbReference type="Gene3D" id="1.20.120.550">
    <property type="entry name" value="Membrane associated eicosanoid/glutathione metabolism-like domain"/>
    <property type="match status" value="1"/>
</dbReference>
<evidence type="ECO:0000313" key="6">
    <source>
        <dbReference type="EMBL" id="KAJ7701795.1"/>
    </source>
</evidence>
<dbReference type="Proteomes" id="UP001221757">
    <property type="component" value="Unassembled WGS sequence"/>
</dbReference>
<feature type="transmembrane region" description="Helical" evidence="5">
    <location>
        <begin position="6"/>
        <end position="26"/>
    </location>
</feature>
<evidence type="ECO:0000256" key="4">
    <source>
        <dbReference type="ARBA" id="ARBA00023136"/>
    </source>
</evidence>
<reference evidence="6" key="1">
    <citation type="submission" date="2023-03" db="EMBL/GenBank/DDBJ databases">
        <title>Massive genome expansion in bonnet fungi (Mycena s.s.) driven by repeated elements and novel gene families across ecological guilds.</title>
        <authorList>
            <consortium name="Lawrence Berkeley National Laboratory"/>
            <person name="Harder C.B."/>
            <person name="Miyauchi S."/>
            <person name="Viragh M."/>
            <person name="Kuo A."/>
            <person name="Thoen E."/>
            <person name="Andreopoulos B."/>
            <person name="Lu D."/>
            <person name="Skrede I."/>
            <person name="Drula E."/>
            <person name="Henrissat B."/>
            <person name="Morin E."/>
            <person name="Kohler A."/>
            <person name="Barry K."/>
            <person name="LaButti K."/>
            <person name="Morin E."/>
            <person name="Salamov A."/>
            <person name="Lipzen A."/>
            <person name="Mereny Z."/>
            <person name="Hegedus B."/>
            <person name="Baldrian P."/>
            <person name="Stursova M."/>
            <person name="Weitz H."/>
            <person name="Taylor A."/>
            <person name="Grigoriev I.V."/>
            <person name="Nagy L.G."/>
            <person name="Martin F."/>
            <person name="Kauserud H."/>
        </authorList>
    </citation>
    <scope>NUCLEOTIDE SEQUENCE</scope>
    <source>
        <strain evidence="6">CBHHK067</strain>
    </source>
</reference>
<keyword evidence="3 5" id="KW-1133">Transmembrane helix</keyword>
<dbReference type="PANTHER" id="PTHR10250">
    <property type="entry name" value="MICROSOMAL GLUTATHIONE S-TRANSFERASE"/>
    <property type="match status" value="1"/>
</dbReference>
<dbReference type="GO" id="GO:0004364">
    <property type="term" value="F:glutathione transferase activity"/>
    <property type="evidence" value="ECO:0007669"/>
    <property type="project" value="TreeGrafter"/>
</dbReference>
<evidence type="ECO:0000256" key="1">
    <source>
        <dbReference type="ARBA" id="ARBA00004141"/>
    </source>
</evidence>
<accession>A0AAD7DXT6</accession>